<dbReference type="Proteomes" id="UP000324222">
    <property type="component" value="Unassembled WGS sequence"/>
</dbReference>
<evidence type="ECO:0000313" key="2">
    <source>
        <dbReference type="Proteomes" id="UP000324222"/>
    </source>
</evidence>
<organism evidence="1 2">
    <name type="scientific">Portunus trituberculatus</name>
    <name type="common">Swimming crab</name>
    <name type="synonym">Neptunus trituberculatus</name>
    <dbReference type="NCBI Taxonomy" id="210409"/>
    <lineage>
        <taxon>Eukaryota</taxon>
        <taxon>Metazoa</taxon>
        <taxon>Ecdysozoa</taxon>
        <taxon>Arthropoda</taxon>
        <taxon>Crustacea</taxon>
        <taxon>Multicrustacea</taxon>
        <taxon>Malacostraca</taxon>
        <taxon>Eumalacostraca</taxon>
        <taxon>Eucarida</taxon>
        <taxon>Decapoda</taxon>
        <taxon>Pleocyemata</taxon>
        <taxon>Brachyura</taxon>
        <taxon>Eubrachyura</taxon>
        <taxon>Portunoidea</taxon>
        <taxon>Portunidae</taxon>
        <taxon>Portuninae</taxon>
        <taxon>Portunus</taxon>
    </lineage>
</organism>
<evidence type="ECO:0000313" key="1">
    <source>
        <dbReference type="EMBL" id="MPC39598.1"/>
    </source>
</evidence>
<reference evidence="1 2" key="1">
    <citation type="submission" date="2019-05" db="EMBL/GenBank/DDBJ databases">
        <title>Another draft genome of Portunus trituberculatus and its Hox gene families provides insights of decapod evolution.</title>
        <authorList>
            <person name="Jeong J.-H."/>
            <person name="Song I."/>
            <person name="Kim S."/>
            <person name="Choi T."/>
            <person name="Kim D."/>
            <person name="Ryu S."/>
            <person name="Kim W."/>
        </authorList>
    </citation>
    <scope>NUCLEOTIDE SEQUENCE [LARGE SCALE GENOMIC DNA]</scope>
    <source>
        <tissue evidence="1">Muscle</tissue>
    </source>
</reference>
<accession>A0A5B7F368</accession>
<sequence>MMLEESRSKVSGDLVLPLAEWWEAHVVPVPGWIHAGPVWWRHHGGVLHGDPHLAAVGDVD</sequence>
<protein>
    <submittedName>
        <fullName evidence="1">Uncharacterized protein</fullName>
    </submittedName>
</protein>
<dbReference type="EMBL" id="VSRR010004415">
    <property type="protein sequence ID" value="MPC39598.1"/>
    <property type="molecule type" value="Genomic_DNA"/>
</dbReference>
<dbReference type="AlphaFoldDB" id="A0A5B7F368"/>
<comment type="caution">
    <text evidence="1">The sequence shown here is derived from an EMBL/GenBank/DDBJ whole genome shotgun (WGS) entry which is preliminary data.</text>
</comment>
<proteinExistence type="predicted"/>
<gene>
    <name evidence="1" type="ORF">E2C01_033139</name>
</gene>
<name>A0A5B7F368_PORTR</name>
<keyword evidence="2" id="KW-1185">Reference proteome</keyword>